<feature type="transmembrane region" description="Helical" evidence="8">
    <location>
        <begin position="170"/>
        <end position="188"/>
    </location>
</feature>
<dbReference type="RefSeq" id="WP_015709089.1">
    <property type="nucleotide sequence ID" value="NC_015578.1"/>
</dbReference>
<dbReference type="GO" id="GO:0005886">
    <property type="term" value="C:plasma membrane"/>
    <property type="evidence" value="ECO:0007669"/>
    <property type="project" value="UniProtKB-SubCell"/>
</dbReference>
<protein>
    <submittedName>
        <fullName evidence="10">Carbon starvation protein A</fullName>
    </submittedName>
</protein>
<dbReference type="eggNOG" id="COG1966">
    <property type="taxonomic scope" value="Bacteria"/>
</dbReference>
<feature type="domain" description="CstA N-terminal" evidence="9">
    <location>
        <begin position="2"/>
        <end position="351"/>
    </location>
</feature>
<dbReference type="AlphaFoldDB" id="F5YI30"/>
<dbReference type="Pfam" id="PF02554">
    <property type="entry name" value="CstA"/>
    <property type="match status" value="2"/>
</dbReference>
<dbReference type="Proteomes" id="UP000009223">
    <property type="component" value="Chromosome"/>
</dbReference>
<feature type="transmembrane region" description="Helical" evidence="8">
    <location>
        <begin position="200"/>
        <end position="218"/>
    </location>
</feature>
<name>F5YI30_TREPZ</name>
<reference evidence="10 11" key="2">
    <citation type="journal article" date="2011" name="ISME J.">
        <title>RNA-seq reveals cooperative metabolic interactions between two termite-gut spirochete species in co-culture.</title>
        <authorList>
            <person name="Rosenthal A.Z."/>
            <person name="Matson E.G."/>
            <person name="Eldar A."/>
            <person name="Leadbetter J.R."/>
        </authorList>
    </citation>
    <scope>NUCLEOTIDE SEQUENCE [LARGE SCALE GENOMIC DNA]</scope>
    <source>
        <strain evidence="11">ATCC BAA-887 / DSM 12427 / ZAS-2</strain>
    </source>
</reference>
<feature type="transmembrane region" description="Helical" evidence="8">
    <location>
        <begin position="129"/>
        <end position="150"/>
    </location>
</feature>
<feature type="transmembrane region" description="Helical" evidence="8">
    <location>
        <begin position="224"/>
        <end position="243"/>
    </location>
</feature>
<feature type="transmembrane region" description="Helical" evidence="8">
    <location>
        <begin position="326"/>
        <end position="346"/>
    </location>
</feature>
<feature type="transmembrane region" description="Helical" evidence="8">
    <location>
        <begin position="358"/>
        <end position="377"/>
    </location>
</feature>
<feature type="region of interest" description="Disordered" evidence="7">
    <location>
        <begin position="555"/>
        <end position="574"/>
    </location>
</feature>
<evidence type="ECO:0000259" key="9">
    <source>
        <dbReference type="Pfam" id="PF02554"/>
    </source>
</evidence>
<evidence type="ECO:0000256" key="3">
    <source>
        <dbReference type="ARBA" id="ARBA00022475"/>
    </source>
</evidence>
<gene>
    <name evidence="10" type="ordered locus">TREPR_0970</name>
</gene>
<evidence type="ECO:0000256" key="8">
    <source>
        <dbReference type="SAM" id="Phobius"/>
    </source>
</evidence>
<accession>F5YI30</accession>
<feature type="transmembrane region" description="Helical" evidence="8">
    <location>
        <begin position="288"/>
        <end position="314"/>
    </location>
</feature>
<dbReference type="PANTHER" id="PTHR30252:SF0">
    <property type="entry name" value="PEPTIDE TRANSPORTER CSTA"/>
    <property type="match status" value="1"/>
</dbReference>
<evidence type="ECO:0000256" key="2">
    <source>
        <dbReference type="ARBA" id="ARBA00007755"/>
    </source>
</evidence>
<feature type="transmembrane region" description="Helical" evidence="8">
    <location>
        <begin position="457"/>
        <end position="479"/>
    </location>
</feature>
<evidence type="ECO:0000256" key="4">
    <source>
        <dbReference type="ARBA" id="ARBA00022692"/>
    </source>
</evidence>
<evidence type="ECO:0000313" key="11">
    <source>
        <dbReference type="Proteomes" id="UP000009223"/>
    </source>
</evidence>
<feature type="compositionally biased region" description="Polar residues" evidence="7">
    <location>
        <begin position="563"/>
        <end position="574"/>
    </location>
</feature>
<evidence type="ECO:0000313" key="10">
    <source>
        <dbReference type="EMBL" id="AEF84866.1"/>
    </source>
</evidence>
<dbReference type="PANTHER" id="PTHR30252">
    <property type="entry name" value="INNER MEMBRANE PEPTIDE TRANSPORTER"/>
    <property type="match status" value="1"/>
</dbReference>
<comment type="subcellular location">
    <subcellularLocation>
        <location evidence="1">Cell membrane</location>
        <topology evidence="1">Multi-pass membrane protein</topology>
    </subcellularLocation>
</comment>
<feature type="transmembrane region" description="Helical" evidence="8">
    <location>
        <begin position="86"/>
        <end position="108"/>
    </location>
</feature>
<feature type="transmembrane region" description="Helical" evidence="8">
    <location>
        <begin position="430"/>
        <end position="451"/>
    </location>
</feature>
<evidence type="ECO:0000256" key="5">
    <source>
        <dbReference type="ARBA" id="ARBA00022989"/>
    </source>
</evidence>
<dbReference type="InterPro" id="IPR051605">
    <property type="entry name" value="CstA"/>
</dbReference>
<evidence type="ECO:0000256" key="1">
    <source>
        <dbReference type="ARBA" id="ARBA00004651"/>
    </source>
</evidence>
<dbReference type="HOGENOM" id="CLU_010531_4_1_12"/>
<feature type="transmembrane region" description="Helical" evidence="8">
    <location>
        <begin position="526"/>
        <end position="551"/>
    </location>
</feature>
<dbReference type="InterPro" id="IPR003706">
    <property type="entry name" value="CstA_N"/>
</dbReference>
<evidence type="ECO:0000256" key="7">
    <source>
        <dbReference type="SAM" id="MobiDB-lite"/>
    </source>
</evidence>
<feature type="domain" description="CstA N-terminal" evidence="9">
    <location>
        <begin position="359"/>
        <end position="503"/>
    </location>
</feature>
<feature type="transmembrane region" description="Helical" evidence="8">
    <location>
        <begin position="486"/>
        <end position="506"/>
    </location>
</feature>
<dbReference type="GO" id="GO:0009267">
    <property type="term" value="P:cellular response to starvation"/>
    <property type="evidence" value="ECO:0007669"/>
    <property type="project" value="InterPro"/>
</dbReference>
<dbReference type="EMBL" id="CP001843">
    <property type="protein sequence ID" value="AEF84866.1"/>
    <property type="molecule type" value="Genomic_DNA"/>
</dbReference>
<reference evidence="11" key="1">
    <citation type="submission" date="2009-12" db="EMBL/GenBank/DDBJ databases">
        <title>Complete sequence of Treponema primitia strain ZAS-2.</title>
        <authorList>
            <person name="Tetu S.G."/>
            <person name="Matson E."/>
            <person name="Ren Q."/>
            <person name="Seshadri R."/>
            <person name="Elbourne L."/>
            <person name="Hassan K.A."/>
            <person name="Durkin A."/>
            <person name="Radune D."/>
            <person name="Mohamoud Y."/>
            <person name="Shay R."/>
            <person name="Jin S."/>
            <person name="Zhang X."/>
            <person name="Lucey K."/>
            <person name="Ballor N.R."/>
            <person name="Ottesen E."/>
            <person name="Rosenthal R."/>
            <person name="Allen A."/>
            <person name="Leadbetter J.R."/>
            <person name="Paulsen I.T."/>
        </authorList>
    </citation>
    <scope>NUCLEOTIDE SEQUENCE [LARGE SCALE GENOMIC DNA]</scope>
    <source>
        <strain evidence="11">ATCC BAA-887 / DSM 12427 / ZAS-2</strain>
    </source>
</reference>
<feature type="transmembrane region" description="Helical" evidence="8">
    <location>
        <begin position="255"/>
        <end position="276"/>
    </location>
</feature>
<keyword evidence="6 8" id="KW-0472">Membrane</keyword>
<keyword evidence="5 8" id="KW-1133">Transmembrane helix</keyword>
<keyword evidence="4 8" id="KW-0812">Transmembrane</keyword>
<evidence type="ECO:0000256" key="6">
    <source>
        <dbReference type="ARBA" id="ARBA00023136"/>
    </source>
</evidence>
<sequence>MNGLVLLIISVLVLALAYLLYGRYLARTWGIDPSKKTPAQELEDGEEYVPTSPAVVFGHEFASIAGAGPINGPIIAAMFGWLPVTLWLLAGSVFFGAVHDFAALYTSVHNKGKSIGYVIELYVGKAGKRLFLIFVWLFSILIAAAFADIVAGTFTGIDAQGLENSTNASVATASFLFIAAAIGLGFLIRKRKASDLASGIIAVDLLIACIALGIFFPIFLPHNIWLYLVFGYIFVASIAPVWLLGQPRNYLSSFLLLAMIAAAFIGVVFTAPTLSIPAFTGFEVDGNFLFPSLFVTIACGAISGFHSLVATGAASKQINNERHMLPISYGAMLVETLVAILALIAVGSLSNGGKLPSGTPVVIFATGVSTFLFKIGLPIKMSFTLVSLAVSSFVLTTLDTVARLGRLSFQELFSSGSESRSKKTAWLGKVLTSKGAASVFTLLPAYILAVLGYQNIWVLFGAANQLLAALTLIACALFLKKTKRRGFMLFIPTVIMLLVTFSSLVLTARARILRFLNGNFHWASDGLQLLIACLLFILGILVVISCALKLWQKKPDPDRDGNVPSNTPKTEAGI</sequence>
<organism evidence="10 11">
    <name type="scientific">Treponema primitia (strain ATCC BAA-887 / DSM 12427 / ZAS-2)</name>
    <dbReference type="NCBI Taxonomy" id="545694"/>
    <lineage>
        <taxon>Bacteria</taxon>
        <taxon>Pseudomonadati</taxon>
        <taxon>Spirochaetota</taxon>
        <taxon>Spirochaetia</taxon>
        <taxon>Spirochaetales</taxon>
        <taxon>Treponemataceae</taxon>
        <taxon>Treponema</taxon>
    </lineage>
</organism>
<keyword evidence="11" id="KW-1185">Reference proteome</keyword>
<proteinExistence type="inferred from homology"/>
<dbReference type="KEGG" id="tpi:TREPR_0970"/>
<keyword evidence="3" id="KW-1003">Cell membrane</keyword>
<comment type="similarity">
    <text evidence="2">Belongs to the peptide transporter carbon starvation (CstA) (TC 2.A.114) family.</text>
</comment>
<dbReference type="STRING" id="545694.TREPR_0970"/>
<dbReference type="OrthoDB" id="9761224at2"/>